<dbReference type="PANTHER" id="PTHR43155">
    <property type="entry name" value="CYCLIC DI-GMP PHOSPHODIESTERASE PA4108-RELATED"/>
    <property type="match status" value="1"/>
</dbReference>
<dbReference type="InterPro" id="IPR003607">
    <property type="entry name" value="HD/PDEase_dom"/>
</dbReference>
<feature type="transmembrane region" description="Helical" evidence="1">
    <location>
        <begin position="57"/>
        <end position="79"/>
    </location>
</feature>
<protein>
    <submittedName>
        <fullName evidence="3">Putative nucleotidyltransferase with HDIG domain</fullName>
    </submittedName>
</protein>
<sequence length="336" mass="38441">MSVVVIVSMLFPQITEIVHLDVQPINGAIVLFTLLLNFNTMFRYYQTYRFSRFPLQLSIVYTAGWFMLSQIIMVTGEIWRFSWWIYHYLLLASMIVMLIGLIKQYATQGTFISAMRALFTNDPFERITNSISPSVKTLVIATEKKDKYTVGHTFRVTMYALQLAEELQLKPEQLHAIAQGGLVHDVGKISIPDSILNKPGKLSNEEREIIEQHPLSGYEMCRDLGFMKEELSIIRSHHEKWDGSGYPDKLKGEEIDLLARIVAVADVYDALTSERSYRKAWSHSNAMNLLMKERGKHFDPKCVNAWISLCDRNPSVYQYPSNAINSNTTGVLVSTI</sequence>
<dbReference type="InterPro" id="IPR037522">
    <property type="entry name" value="HD_GYP_dom"/>
</dbReference>
<comment type="caution">
    <text evidence="3">The sequence shown here is derived from an EMBL/GenBank/DDBJ whole genome shotgun (WGS) entry which is preliminary data.</text>
</comment>
<name>A0A2W7MGA3_9BACI</name>
<evidence type="ECO:0000313" key="3">
    <source>
        <dbReference type="EMBL" id="PZX05558.1"/>
    </source>
</evidence>
<keyword evidence="4" id="KW-1185">Reference proteome</keyword>
<evidence type="ECO:0000256" key="1">
    <source>
        <dbReference type="SAM" id="Phobius"/>
    </source>
</evidence>
<feature type="transmembrane region" description="Helical" evidence="1">
    <location>
        <begin position="25"/>
        <end position="45"/>
    </location>
</feature>
<dbReference type="SMART" id="SM00471">
    <property type="entry name" value="HDc"/>
    <property type="match status" value="1"/>
</dbReference>
<evidence type="ECO:0000259" key="2">
    <source>
        <dbReference type="PROSITE" id="PS51832"/>
    </source>
</evidence>
<keyword evidence="3" id="KW-0808">Transferase</keyword>
<accession>A0A2W7MGA3</accession>
<dbReference type="PANTHER" id="PTHR43155:SF2">
    <property type="entry name" value="CYCLIC DI-GMP PHOSPHODIESTERASE PA4108"/>
    <property type="match status" value="1"/>
</dbReference>
<dbReference type="NCBIfam" id="TIGR00277">
    <property type="entry name" value="HDIG"/>
    <property type="match status" value="1"/>
</dbReference>
<keyword evidence="1" id="KW-0472">Membrane</keyword>
<keyword evidence="1" id="KW-0812">Transmembrane</keyword>
<dbReference type="Proteomes" id="UP000248646">
    <property type="component" value="Unassembled WGS sequence"/>
</dbReference>
<dbReference type="CDD" id="cd00077">
    <property type="entry name" value="HDc"/>
    <property type="match status" value="1"/>
</dbReference>
<feature type="domain" description="HD-GYP" evidence="2">
    <location>
        <begin position="127"/>
        <end position="322"/>
    </location>
</feature>
<dbReference type="AlphaFoldDB" id="A0A2W7MGA3"/>
<dbReference type="Pfam" id="PF13487">
    <property type="entry name" value="HD_5"/>
    <property type="match status" value="1"/>
</dbReference>
<dbReference type="SUPFAM" id="SSF109604">
    <property type="entry name" value="HD-domain/PDEase-like"/>
    <property type="match status" value="1"/>
</dbReference>
<proteinExistence type="predicted"/>
<dbReference type="GO" id="GO:0016740">
    <property type="term" value="F:transferase activity"/>
    <property type="evidence" value="ECO:0007669"/>
    <property type="project" value="UniProtKB-KW"/>
</dbReference>
<feature type="transmembrane region" description="Helical" evidence="1">
    <location>
        <begin position="85"/>
        <end position="106"/>
    </location>
</feature>
<keyword evidence="1" id="KW-1133">Transmembrane helix</keyword>
<dbReference type="PROSITE" id="PS51832">
    <property type="entry name" value="HD_GYP"/>
    <property type="match status" value="1"/>
</dbReference>
<dbReference type="EMBL" id="QKZI01000002">
    <property type="protein sequence ID" value="PZX05558.1"/>
    <property type="molecule type" value="Genomic_DNA"/>
</dbReference>
<dbReference type="Gene3D" id="1.10.3210.10">
    <property type="entry name" value="Hypothetical protein af1432"/>
    <property type="match status" value="1"/>
</dbReference>
<dbReference type="InterPro" id="IPR006675">
    <property type="entry name" value="HDIG_dom"/>
</dbReference>
<evidence type="ECO:0000313" key="4">
    <source>
        <dbReference type="Proteomes" id="UP000248646"/>
    </source>
</evidence>
<reference evidence="3 4" key="1">
    <citation type="submission" date="2018-06" db="EMBL/GenBank/DDBJ databases">
        <title>Genomic Encyclopedia of Type Strains, Phase IV (KMG-IV): sequencing the most valuable type-strain genomes for metagenomic binning, comparative biology and taxonomic classification.</title>
        <authorList>
            <person name="Goeker M."/>
        </authorList>
    </citation>
    <scope>NUCLEOTIDE SEQUENCE [LARGE SCALE GENOMIC DNA]</scope>
    <source>
        <strain evidence="3 4">DSM 5</strain>
    </source>
</reference>
<gene>
    <name evidence="3" type="ORF">C7437_1029</name>
</gene>
<organism evidence="3 4">
    <name type="scientific">Psychrobacillus insolitus</name>
    <dbReference type="NCBI Taxonomy" id="1461"/>
    <lineage>
        <taxon>Bacteria</taxon>
        <taxon>Bacillati</taxon>
        <taxon>Bacillota</taxon>
        <taxon>Bacilli</taxon>
        <taxon>Bacillales</taxon>
        <taxon>Bacillaceae</taxon>
        <taxon>Psychrobacillus</taxon>
    </lineage>
</organism>